<organism evidence="3 4">
    <name type="scientific">Taishania pollutisoli</name>
    <dbReference type="NCBI Taxonomy" id="2766479"/>
    <lineage>
        <taxon>Bacteria</taxon>
        <taxon>Pseudomonadati</taxon>
        <taxon>Bacteroidota</taxon>
        <taxon>Flavobacteriia</taxon>
        <taxon>Flavobacteriales</taxon>
        <taxon>Crocinitomicaceae</taxon>
        <taxon>Taishania</taxon>
    </lineage>
</organism>
<dbReference type="GO" id="GO:0016787">
    <property type="term" value="F:hydrolase activity"/>
    <property type="evidence" value="ECO:0007669"/>
    <property type="project" value="InterPro"/>
</dbReference>
<feature type="chain" id="PRO_5035187520" evidence="1">
    <location>
        <begin position="26"/>
        <end position="237"/>
    </location>
</feature>
<dbReference type="EMBL" id="JACVEL010000001">
    <property type="protein sequence ID" value="MBC9811432.1"/>
    <property type="molecule type" value="Genomic_DNA"/>
</dbReference>
<comment type="caution">
    <text evidence="3">The sequence shown here is derived from an EMBL/GenBank/DDBJ whole genome shotgun (WGS) entry which is preliminary data.</text>
</comment>
<feature type="domain" description="5'-Nucleotidase C-terminal" evidence="2">
    <location>
        <begin position="77"/>
        <end position="139"/>
    </location>
</feature>
<dbReference type="RefSeq" id="WP_216713456.1">
    <property type="nucleotide sequence ID" value="NZ_JACVEL010000001.1"/>
</dbReference>
<evidence type="ECO:0000259" key="2">
    <source>
        <dbReference type="Pfam" id="PF02872"/>
    </source>
</evidence>
<dbReference type="AlphaFoldDB" id="A0A8J6P4G4"/>
<dbReference type="Pfam" id="PF02872">
    <property type="entry name" value="5_nucleotid_C"/>
    <property type="match status" value="1"/>
</dbReference>
<keyword evidence="4" id="KW-1185">Reference proteome</keyword>
<reference evidence="3" key="1">
    <citation type="submission" date="2020-09" db="EMBL/GenBank/DDBJ databases">
        <title>Taishania pollutisoli gen. nov., sp. nov., Isolated from Tetrabromobisphenol A-Contaminated Soil.</title>
        <authorList>
            <person name="Chen Q."/>
        </authorList>
    </citation>
    <scope>NUCLEOTIDE SEQUENCE</scope>
    <source>
        <strain evidence="3">CZZ-1</strain>
    </source>
</reference>
<dbReference type="GO" id="GO:0009166">
    <property type="term" value="P:nucleotide catabolic process"/>
    <property type="evidence" value="ECO:0007669"/>
    <property type="project" value="InterPro"/>
</dbReference>
<protein>
    <submittedName>
        <fullName evidence="3">5'-nucleotidase C-terminal domain-containing protein</fullName>
    </submittedName>
</protein>
<gene>
    <name evidence="3" type="ORF">H9Y05_02985</name>
</gene>
<dbReference type="PANTHER" id="PTHR11575:SF24">
    <property type="entry name" value="5'-NUCLEOTIDASE"/>
    <property type="match status" value="1"/>
</dbReference>
<dbReference type="InterPro" id="IPR036907">
    <property type="entry name" value="5'-Nucleotdase_C_sf"/>
</dbReference>
<dbReference type="PANTHER" id="PTHR11575">
    <property type="entry name" value="5'-NUCLEOTIDASE-RELATED"/>
    <property type="match status" value="1"/>
</dbReference>
<keyword evidence="1" id="KW-0732">Signal</keyword>
<evidence type="ECO:0000313" key="3">
    <source>
        <dbReference type="EMBL" id="MBC9811432.1"/>
    </source>
</evidence>
<feature type="signal peptide" evidence="1">
    <location>
        <begin position="1"/>
        <end position="25"/>
    </location>
</feature>
<proteinExistence type="predicted"/>
<dbReference type="Gene3D" id="3.90.780.10">
    <property type="entry name" value="5'-Nucleotidase, C-terminal domain"/>
    <property type="match status" value="2"/>
</dbReference>
<evidence type="ECO:0000313" key="4">
    <source>
        <dbReference type="Proteomes" id="UP000652681"/>
    </source>
</evidence>
<dbReference type="InterPro" id="IPR006179">
    <property type="entry name" value="5_nucleotidase/apyrase"/>
</dbReference>
<name>A0A8J6P4G4_9FLAO</name>
<dbReference type="Proteomes" id="UP000652681">
    <property type="component" value="Unassembled WGS sequence"/>
</dbReference>
<accession>A0A8J6P4G4</accession>
<dbReference type="PROSITE" id="PS51257">
    <property type="entry name" value="PROKAR_LIPOPROTEIN"/>
    <property type="match status" value="1"/>
</dbReference>
<dbReference type="InterPro" id="IPR008334">
    <property type="entry name" value="5'-Nucleotdase_C"/>
</dbReference>
<dbReference type="SUPFAM" id="SSF55816">
    <property type="entry name" value="5'-nucleotidase (syn. UDP-sugar hydrolase), C-terminal domain"/>
    <property type="match status" value="1"/>
</dbReference>
<sequence>MSKLVYSLFLMIGAGLMACSSLSVRQESYELIPVQGTPGEHSVLETEIQPYRDSVEWEMNKVIAFADTNFVPERPCGNLNNWAADALLTNQTKNVRLNVPIMCLLNTGGLRTTINKGDVTIGDLFKIMPFDNLTVWVRMPVEVIPEIAAYLEKTGGEPISGARLENGKLTVNGVEATTKEFIIITSDYLLNGGDKMYFFQKAIEVIDTGKLIRDCIITEAKEQGTLISNPENRIIIQ</sequence>
<evidence type="ECO:0000256" key="1">
    <source>
        <dbReference type="SAM" id="SignalP"/>
    </source>
</evidence>